<dbReference type="VEuPathDB" id="FungiDB:MCYG_06203"/>
<feature type="repeat" description="ANK" evidence="3">
    <location>
        <begin position="734"/>
        <end position="767"/>
    </location>
</feature>
<protein>
    <submittedName>
        <fullName evidence="6">Ankyrin repeat protein</fullName>
    </submittedName>
</protein>
<feature type="repeat" description="ANK" evidence="3">
    <location>
        <begin position="602"/>
        <end position="634"/>
    </location>
</feature>
<dbReference type="SMART" id="SM00248">
    <property type="entry name" value="ANK"/>
    <property type="match status" value="22"/>
</dbReference>
<evidence type="ECO:0000313" key="6">
    <source>
        <dbReference type="EMBL" id="EEQ33384.1"/>
    </source>
</evidence>
<dbReference type="HOGENOM" id="CLU_008198_0_0_1"/>
<dbReference type="GeneID" id="9222478"/>
<dbReference type="Pfam" id="PF14420">
    <property type="entry name" value="Clr5"/>
    <property type="match status" value="1"/>
</dbReference>
<reference evidence="7" key="1">
    <citation type="journal article" date="2012" name="MBio">
        <title>Comparative genome analysis of Trichophyton rubrum and related dermatophytes reveals candidate genes involved in infection.</title>
        <authorList>
            <person name="Martinez D.A."/>
            <person name="Oliver B.G."/>
            <person name="Graeser Y."/>
            <person name="Goldberg J.M."/>
            <person name="Li W."/>
            <person name="Martinez-Rossi N.M."/>
            <person name="Monod M."/>
            <person name="Shelest E."/>
            <person name="Barton R.C."/>
            <person name="Birch E."/>
            <person name="Brakhage A.A."/>
            <person name="Chen Z."/>
            <person name="Gurr S.J."/>
            <person name="Heiman D."/>
            <person name="Heitman J."/>
            <person name="Kosti I."/>
            <person name="Rossi A."/>
            <person name="Saif S."/>
            <person name="Samalova M."/>
            <person name="Saunders C.W."/>
            <person name="Shea T."/>
            <person name="Summerbell R.C."/>
            <person name="Xu J."/>
            <person name="Young S."/>
            <person name="Zeng Q."/>
            <person name="Birren B.W."/>
            <person name="Cuomo C.A."/>
            <person name="White T.C."/>
        </authorList>
    </citation>
    <scope>NUCLEOTIDE SEQUENCE [LARGE SCALE GENOMIC DNA]</scope>
    <source>
        <strain evidence="7">ATCC MYA-4605 / CBS 113480</strain>
    </source>
</reference>
<evidence type="ECO:0000256" key="2">
    <source>
        <dbReference type="ARBA" id="ARBA00023043"/>
    </source>
</evidence>
<sequence length="1278" mass="139272">MADKMVENREYTDASTPPGEHEQVCSEVWIDLRKSTREAFTETMPKTRARNTVSEWEQHREELRELYKNNTAGEIADYMKGERRFCKTEPEYRHHFSQWGFKKSTAKERWEYAFCMTRKRKREGKEETATYSRGKRVSEETFKKEVARNVSLSYQHTCLEVPPTPDGIKVCTPVDTNDYCDPGPQSPGCIQADAAIDTGISLHLNDLPCFQFQNDQLSLFGAQNTRELDISSSDTSFQTPFDTFLNLIETLGDPSAFDFNYTLPQSAIVYQQYYSTAQDIPHNSQDNAIVGSVPKELLHEARKMLSECLQERGHTLDFPAGDDIGDITRSLEPVMIEQRDGDLARGTKKLFGHSKSNALLQFFQFCVYLSSNNLLTDYRTEKLLRWLTKNGFRYLLKDVLRSKSTTAQVFASNLLRIAMRQGDIETSKILIDAGTETDVPSGMTIRSTALQEALDVEGPNCIPLVRMLLDAGANPNTGGEGRTPLCSVFGYWKPHTLELVRMLLKAGAKPDPQLAATKKTPLQLAVRQSRPDVVQLLLDAKVNPNRAALGCLTPLQLACKHKNAEIVDMLLGAGADVNATHTPHRDSDDLHICSNCEGGAETFRTPIQIAAEYSNWEAVQLLLESGAEVNASLSTCCEEELKDELSYPDYEYDEDDWVYFYPIPVFTPLQAAVKAGEMAMVRLLLSVGAHIDARSRNDYGFTALQIAVLTGNKRLVLLLLRKGADINAPAGPYNGLTALQAAAMGSNNNELLTLLINSGAGVNLPASKRRGMTALQAAVRARNIEAVNILIDAGADVNARPSDVGGKTALQTAASMDNNTEMVKTLLKAGADINDVPGLFDRKETVQLLLKAGATVDLPAHLSSHSPLLQAAKSDNIEIAKLLLSAEADPNVPASYNNPLTPLQEAAHKGNITLVELLLSYGADVNTPAFLSEGRTCLQAAAEGGSLSVVKALYRAGADPNLPPARIFGVTALEAAVEKKNFEIVKFLLENGSTLSVANHERNILSLAVRTWTIDEDLIKILIKAGADVNPTRIDMASGIPAGRVLLQDAAERASYSLVQTILSAGADVNFRSCSKYGPVTAIQAAVRSRNIDIVQALLDRGANINAPANESYPGFTALQEAVSSGNLDIVRLLLDNNADVNAPPSPTHGRTALQAAASNGNVRLIKILLQRGAEVNAPAALDSGVTALQGAAIAGNIRIVMMLLAAGADINGAPAIKNGRTAIEGAAENGRLDTLHLLLNHHPDTEDLELKRTRASKLAFKHGHFAISRFIKAYRKN</sequence>
<dbReference type="PANTHER" id="PTHR24198">
    <property type="entry name" value="ANKYRIN REPEAT AND PROTEIN KINASE DOMAIN-CONTAINING PROTEIN"/>
    <property type="match status" value="1"/>
</dbReference>
<gene>
    <name evidence="6" type="ORF">MCYG_06203</name>
</gene>
<evidence type="ECO:0000256" key="1">
    <source>
        <dbReference type="ARBA" id="ARBA00022737"/>
    </source>
</evidence>
<organism evidence="6 7">
    <name type="scientific">Arthroderma otae (strain ATCC MYA-4605 / CBS 113480)</name>
    <name type="common">Microsporum canis</name>
    <dbReference type="NCBI Taxonomy" id="554155"/>
    <lineage>
        <taxon>Eukaryota</taxon>
        <taxon>Fungi</taxon>
        <taxon>Dikarya</taxon>
        <taxon>Ascomycota</taxon>
        <taxon>Pezizomycotina</taxon>
        <taxon>Eurotiomycetes</taxon>
        <taxon>Eurotiomycetidae</taxon>
        <taxon>Onygenales</taxon>
        <taxon>Arthrodermataceae</taxon>
        <taxon>Microsporum</taxon>
    </lineage>
</organism>
<name>C5FU00_ARTOC</name>
<feature type="repeat" description="ANK" evidence="3">
    <location>
        <begin position="805"/>
        <end position="838"/>
    </location>
</feature>
<feature type="repeat" description="ANK" evidence="3">
    <location>
        <begin position="1078"/>
        <end position="1110"/>
    </location>
</feature>
<feature type="repeat" description="ANK" evidence="3">
    <location>
        <begin position="517"/>
        <end position="549"/>
    </location>
</feature>
<dbReference type="PRINTS" id="PR01415">
    <property type="entry name" value="ANKYRIN"/>
</dbReference>
<evidence type="ECO:0000256" key="4">
    <source>
        <dbReference type="SAM" id="MobiDB-lite"/>
    </source>
</evidence>
<feature type="repeat" description="ANK" evidence="3">
    <location>
        <begin position="667"/>
        <end position="696"/>
    </location>
</feature>
<dbReference type="PROSITE" id="PS50297">
    <property type="entry name" value="ANK_REP_REGION"/>
    <property type="match status" value="16"/>
</dbReference>
<feature type="repeat" description="ANK" evidence="3">
    <location>
        <begin position="553"/>
        <end position="582"/>
    </location>
</feature>
<feature type="repeat" description="ANK" evidence="3">
    <location>
        <begin position="898"/>
        <end position="930"/>
    </location>
</feature>
<feature type="repeat" description="ANK" evidence="3">
    <location>
        <begin position="770"/>
        <end position="802"/>
    </location>
</feature>
<feature type="repeat" description="ANK" evidence="3">
    <location>
        <begin position="968"/>
        <end position="1000"/>
    </location>
</feature>
<keyword evidence="7" id="KW-1185">Reference proteome</keyword>
<dbReference type="PANTHER" id="PTHR24198:SF165">
    <property type="entry name" value="ANKYRIN REPEAT-CONTAINING PROTEIN-RELATED"/>
    <property type="match status" value="1"/>
</dbReference>
<keyword evidence="1" id="KW-0677">Repeat</keyword>
<accession>C5FU00</accession>
<dbReference type="EMBL" id="DS995706">
    <property type="protein sequence ID" value="EEQ33384.1"/>
    <property type="molecule type" value="Genomic_DNA"/>
</dbReference>
<keyword evidence="2 3" id="KW-0040">ANK repeat</keyword>
<evidence type="ECO:0000256" key="3">
    <source>
        <dbReference type="PROSITE-ProRule" id="PRU00023"/>
    </source>
</evidence>
<dbReference type="InterPro" id="IPR036770">
    <property type="entry name" value="Ankyrin_rpt-contain_sf"/>
</dbReference>
<dbReference type="STRING" id="554155.C5FU00"/>
<feature type="repeat" description="ANK" evidence="3">
    <location>
        <begin position="1114"/>
        <end position="1146"/>
    </location>
</feature>
<dbReference type="InterPro" id="IPR002110">
    <property type="entry name" value="Ankyrin_rpt"/>
</dbReference>
<dbReference type="Proteomes" id="UP000002035">
    <property type="component" value="Unassembled WGS sequence"/>
</dbReference>
<feature type="repeat" description="ANK" evidence="3">
    <location>
        <begin position="699"/>
        <end position="731"/>
    </location>
</feature>
<feature type="domain" description="Clr5" evidence="5">
    <location>
        <begin position="53"/>
        <end position="103"/>
    </location>
</feature>
<proteinExistence type="predicted"/>
<feature type="region of interest" description="Disordered" evidence="4">
    <location>
        <begin position="1"/>
        <end position="23"/>
    </location>
</feature>
<dbReference type="OrthoDB" id="4199987at2759"/>
<feature type="repeat" description="ANK" evidence="3">
    <location>
        <begin position="1042"/>
        <end position="1074"/>
    </location>
</feature>
<dbReference type="Gene3D" id="1.25.40.20">
    <property type="entry name" value="Ankyrin repeat-containing domain"/>
    <property type="match status" value="5"/>
</dbReference>
<dbReference type="eggNOG" id="KOG4177">
    <property type="taxonomic scope" value="Eukaryota"/>
</dbReference>
<evidence type="ECO:0000313" key="7">
    <source>
        <dbReference type="Proteomes" id="UP000002035"/>
    </source>
</evidence>
<feature type="repeat" description="ANK" evidence="3">
    <location>
        <begin position="863"/>
        <end position="895"/>
    </location>
</feature>
<feature type="compositionally biased region" description="Basic and acidic residues" evidence="4">
    <location>
        <begin position="1"/>
        <end position="12"/>
    </location>
</feature>
<dbReference type="RefSeq" id="XP_002844239.1">
    <property type="nucleotide sequence ID" value="XM_002844193.1"/>
</dbReference>
<evidence type="ECO:0000259" key="5">
    <source>
        <dbReference type="Pfam" id="PF14420"/>
    </source>
</evidence>
<dbReference type="Pfam" id="PF00023">
    <property type="entry name" value="Ank"/>
    <property type="match status" value="1"/>
</dbReference>
<dbReference type="InterPro" id="IPR025676">
    <property type="entry name" value="Clr5_dom"/>
</dbReference>
<dbReference type="SUPFAM" id="SSF48403">
    <property type="entry name" value="Ankyrin repeat"/>
    <property type="match status" value="3"/>
</dbReference>
<dbReference type="Pfam" id="PF12796">
    <property type="entry name" value="Ank_2"/>
    <property type="match status" value="6"/>
</dbReference>
<feature type="repeat" description="ANK" evidence="3">
    <location>
        <begin position="1149"/>
        <end position="1181"/>
    </location>
</feature>
<feature type="repeat" description="ANK" evidence="3">
    <location>
        <begin position="1184"/>
        <end position="1216"/>
    </location>
</feature>
<feature type="repeat" description="ANK" evidence="3">
    <location>
        <begin position="933"/>
        <end position="965"/>
    </location>
</feature>
<dbReference type="OMA" id="NIDDEQY"/>
<dbReference type="AlphaFoldDB" id="C5FU00"/>
<dbReference type="PROSITE" id="PS50088">
    <property type="entry name" value="ANK_REPEAT"/>
    <property type="match status" value="17"/>
</dbReference>